<reference evidence="2 3" key="1">
    <citation type="journal article" date="2015" name="Genome Biol. Evol.">
        <title>Comparative Genomics of a Bacterivorous Green Alga Reveals Evolutionary Causalities and Consequences of Phago-Mixotrophic Mode of Nutrition.</title>
        <authorList>
            <person name="Burns J.A."/>
            <person name="Paasch A."/>
            <person name="Narechania A."/>
            <person name="Kim E."/>
        </authorList>
    </citation>
    <scope>NUCLEOTIDE SEQUENCE [LARGE SCALE GENOMIC DNA]</scope>
    <source>
        <strain evidence="2 3">PLY_AMNH</strain>
    </source>
</reference>
<dbReference type="EMBL" id="LGRX02034701">
    <property type="protein sequence ID" value="KAK3237116.1"/>
    <property type="molecule type" value="Genomic_DNA"/>
</dbReference>
<accession>A0AAE0BIB8</accession>
<name>A0AAE0BIB8_9CHLO</name>
<evidence type="ECO:0000313" key="2">
    <source>
        <dbReference type="EMBL" id="KAK3237116.1"/>
    </source>
</evidence>
<sequence length="71" mass="7873">MKPVRVVLVVPYWDKCDEIDGVELICLLKKKKFCFLLGPAECPRLQRPIDGSTVRKTGRKAARDGGKGGSE</sequence>
<gene>
    <name evidence="2" type="ORF">CYMTET_52782</name>
</gene>
<evidence type="ECO:0000256" key="1">
    <source>
        <dbReference type="SAM" id="MobiDB-lite"/>
    </source>
</evidence>
<dbReference type="AlphaFoldDB" id="A0AAE0BIB8"/>
<proteinExistence type="predicted"/>
<protein>
    <submittedName>
        <fullName evidence="2">Uncharacterized protein</fullName>
    </submittedName>
</protein>
<evidence type="ECO:0000313" key="3">
    <source>
        <dbReference type="Proteomes" id="UP001190700"/>
    </source>
</evidence>
<feature type="region of interest" description="Disordered" evidence="1">
    <location>
        <begin position="49"/>
        <end position="71"/>
    </location>
</feature>
<keyword evidence="3" id="KW-1185">Reference proteome</keyword>
<dbReference type="Proteomes" id="UP001190700">
    <property type="component" value="Unassembled WGS sequence"/>
</dbReference>
<organism evidence="2 3">
    <name type="scientific">Cymbomonas tetramitiformis</name>
    <dbReference type="NCBI Taxonomy" id="36881"/>
    <lineage>
        <taxon>Eukaryota</taxon>
        <taxon>Viridiplantae</taxon>
        <taxon>Chlorophyta</taxon>
        <taxon>Pyramimonadophyceae</taxon>
        <taxon>Pyramimonadales</taxon>
        <taxon>Pyramimonadaceae</taxon>
        <taxon>Cymbomonas</taxon>
    </lineage>
</organism>
<comment type="caution">
    <text evidence="2">The sequence shown here is derived from an EMBL/GenBank/DDBJ whole genome shotgun (WGS) entry which is preliminary data.</text>
</comment>
<feature type="compositionally biased region" description="Basic and acidic residues" evidence="1">
    <location>
        <begin position="61"/>
        <end position="71"/>
    </location>
</feature>